<feature type="transmembrane region" description="Helical" evidence="3">
    <location>
        <begin position="115"/>
        <end position="134"/>
    </location>
</feature>
<keyword evidence="3" id="KW-0812">Transmembrane</keyword>
<keyword evidence="6" id="KW-1185">Reference proteome</keyword>
<keyword evidence="3" id="KW-0472">Membrane</keyword>
<dbReference type="InterPro" id="IPR048431">
    <property type="entry name" value="MASE8"/>
</dbReference>
<dbReference type="Pfam" id="PF00990">
    <property type="entry name" value="GGDEF"/>
    <property type="match status" value="1"/>
</dbReference>
<dbReference type="Pfam" id="PF20968">
    <property type="entry name" value="MASE8"/>
    <property type="match status" value="1"/>
</dbReference>
<reference evidence="6" key="1">
    <citation type="submission" date="2019-02" db="EMBL/GenBank/DDBJ databases">
        <title>Complete genome sequence of Rhodoferax sp. Gr-4.</title>
        <authorList>
            <person name="Jin L."/>
        </authorList>
    </citation>
    <scope>NUCLEOTIDE SEQUENCE [LARGE SCALE GENOMIC DNA]</scope>
    <source>
        <strain evidence="6">Gr-4</strain>
    </source>
</reference>
<evidence type="ECO:0000313" key="6">
    <source>
        <dbReference type="Proteomes" id="UP000317365"/>
    </source>
</evidence>
<dbReference type="RefSeq" id="WP_142809334.1">
    <property type="nucleotide sequence ID" value="NZ_CP036282.1"/>
</dbReference>
<dbReference type="KEGG" id="rhg:EXZ61_04210"/>
<dbReference type="Gene3D" id="3.30.70.270">
    <property type="match status" value="1"/>
</dbReference>
<feature type="transmembrane region" description="Helical" evidence="3">
    <location>
        <begin position="64"/>
        <end position="82"/>
    </location>
</feature>
<dbReference type="InterPro" id="IPR043128">
    <property type="entry name" value="Rev_trsase/Diguanyl_cyclase"/>
</dbReference>
<dbReference type="EMBL" id="CP036282">
    <property type="protein sequence ID" value="QDL53444.1"/>
    <property type="molecule type" value="Genomic_DNA"/>
</dbReference>
<dbReference type="InterPro" id="IPR000160">
    <property type="entry name" value="GGDEF_dom"/>
</dbReference>
<proteinExistence type="predicted"/>
<dbReference type="InterPro" id="IPR029787">
    <property type="entry name" value="Nucleotide_cyclase"/>
</dbReference>
<protein>
    <recommendedName>
        <fullName evidence="1">diguanylate cyclase</fullName>
        <ecNumber evidence="1">2.7.7.65</ecNumber>
    </recommendedName>
</protein>
<dbReference type="InterPro" id="IPR050469">
    <property type="entry name" value="Diguanylate_Cyclase"/>
</dbReference>
<accession>A0A515ELB8</accession>
<dbReference type="GO" id="GO:1902201">
    <property type="term" value="P:negative regulation of bacterial-type flagellum-dependent cell motility"/>
    <property type="evidence" value="ECO:0007669"/>
    <property type="project" value="TreeGrafter"/>
</dbReference>
<reference evidence="6" key="2">
    <citation type="journal article" date="2020" name="Int. J. Syst. Evol. Microbiol.">
        <title>Genomic insights into a novel species Rhodoferax aquaticus sp. nov., isolated from freshwater.</title>
        <authorList>
            <person name="Li T."/>
            <person name="Zhuo Y."/>
            <person name="Jin C.Z."/>
            <person name="Wu X."/>
            <person name="Ko S.R."/>
            <person name="Jin F.J."/>
            <person name="Ahn C.Y."/>
            <person name="Oh H.M."/>
            <person name="Lee H.G."/>
            <person name="Jin L."/>
        </authorList>
    </citation>
    <scope>NUCLEOTIDE SEQUENCE [LARGE SCALE GENOMIC DNA]</scope>
    <source>
        <strain evidence="6">Gr-4</strain>
    </source>
</reference>
<dbReference type="AlphaFoldDB" id="A0A515ELB8"/>
<feature type="transmembrane region" description="Helical" evidence="3">
    <location>
        <begin position="33"/>
        <end position="52"/>
    </location>
</feature>
<feature type="transmembrane region" description="Helical" evidence="3">
    <location>
        <begin position="141"/>
        <end position="162"/>
    </location>
</feature>
<dbReference type="GO" id="GO:0043709">
    <property type="term" value="P:cell adhesion involved in single-species biofilm formation"/>
    <property type="evidence" value="ECO:0007669"/>
    <property type="project" value="TreeGrafter"/>
</dbReference>
<dbReference type="GO" id="GO:0052621">
    <property type="term" value="F:diguanylate cyclase activity"/>
    <property type="evidence" value="ECO:0007669"/>
    <property type="project" value="UniProtKB-EC"/>
</dbReference>
<dbReference type="PANTHER" id="PTHR45138">
    <property type="entry name" value="REGULATORY COMPONENTS OF SENSORY TRANSDUCTION SYSTEM"/>
    <property type="match status" value="1"/>
</dbReference>
<dbReference type="SMART" id="SM00267">
    <property type="entry name" value="GGDEF"/>
    <property type="match status" value="1"/>
</dbReference>
<evidence type="ECO:0000259" key="4">
    <source>
        <dbReference type="PROSITE" id="PS50887"/>
    </source>
</evidence>
<keyword evidence="3" id="KW-1133">Transmembrane helix</keyword>
<name>A0A515ELB8_9BURK</name>
<dbReference type="PANTHER" id="PTHR45138:SF9">
    <property type="entry name" value="DIGUANYLATE CYCLASE DGCM-RELATED"/>
    <property type="match status" value="1"/>
</dbReference>
<dbReference type="PROSITE" id="PS50887">
    <property type="entry name" value="GGDEF"/>
    <property type="match status" value="1"/>
</dbReference>
<evidence type="ECO:0000256" key="3">
    <source>
        <dbReference type="SAM" id="Phobius"/>
    </source>
</evidence>
<dbReference type="EC" id="2.7.7.65" evidence="1"/>
<dbReference type="CDD" id="cd01949">
    <property type="entry name" value="GGDEF"/>
    <property type="match status" value="1"/>
</dbReference>
<dbReference type="Proteomes" id="UP000317365">
    <property type="component" value="Chromosome"/>
</dbReference>
<organism evidence="5 6">
    <name type="scientific">Rhodoferax aquaticus</name>
    <dbReference type="NCBI Taxonomy" id="2527691"/>
    <lineage>
        <taxon>Bacteria</taxon>
        <taxon>Pseudomonadati</taxon>
        <taxon>Pseudomonadota</taxon>
        <taxon>Betaproteobacteria</taxon>
        <taxon>Burkholderiales</taxon>
        <taxon>Comamonadaceae</taxon>
        <taxon>Rhodoferax</taxon>
    </lineage>
</organism>
<dbReference type="NCBIfam" id="TIGR00254">
    <property type="entry name" value="GGDEF"/>
    <property type="match status" value="1"/>
</dbReference>
<evidence type="ECO:0000256" key="2">
    <source>
        <dbReference type="ARBA" id="ARBA00034247"/>
    </source>
</evidence>
<comment type="catalytic activity">
    <reaction evidence="2">
        <text>2 GTP = 3',3'-c-di-GMP + 2 diphosphate</text>
        <dbReference type="Rhea" id="RHEA:24898"/>
        <dbReference type="ChEBI" id="CHEBI:33019"/>
        <dbReference type="ChEBI" id="CHEBI:37565"/>
        <dbReference type="ChEBI" id="CHEBI:58805"/>
        <dbReference type="EC" id="2.7.7.65"/>
    </reaction>
</comment>
<feature type="domain" description="GGDEF" evidence="4">
    <location>
        <begin position="236"/>
        <end position="374"/>
    </location>
</feature>
<evidence type="ECO:0000313" key="5">
    <source>
        <dbReference type="EMBL" id="QDL53444.1"/>
    </source>
</evidence>
<dbReference type="SUPFAM" id="SSF55073">
    <property type="entry name" value="Nucleotide cyclase"/>
    <property type="match status" value="1"/>
</dbReference>
<sequence>MPALSLSSMAEDLAYIWRPSRDYLEHKLEDHRLQFALLQLCATLFGCAMWGWDYTTDPEGAKNTVLLHLWYLVLLVNVYNALTRTRASILVPIAVLTGWVSVVVFVMTLDRLHNGFSLGLGGFMFFMLMALAVFPGFSWRVTLGLVVVGTCIPPAMALAGWVQGFEHGLYSALMWPSCVVVIGGATASELKYLQSYRLERLFEYESNHDALTGAHNGTFFKPYLKRAMAEGRLHGAAPSVLAIDIDHLRRINEQYGRAAGDRVILKLTEIGHRVLGRHSDVFARMGGEEFSVLLPATTVKAAFALAERMRLAVEQSETTGPKGESMHFTVSIGVARGMGPGSAREQESDLLARADLALYQAKNSGRNQVCVYADNLSEA</sequence>
<dbReference type="GO" id="GO:0005886">
    <property type="term" value="C:plasma membrane"/>
    <property type="evidence" value="ECO:0007669"/>
    <property type="project" value="TreeGrafter"/>
</dbReference>
<gene>
    <name evidence="5" type="ORF">EXZ61_04210</name>
</gene>
<evidence type="ECO:0000256" key="1">
    <source>
        <dbReference type="ARBA" id="ARBA00012528"/>
    </source>
</evidence>
<dbReference type="FunFam" id="3.30.70.270:FF:000001">
    <property type="entry name" value="Diguanylate cyclase domain protein"/>
    <property type="match status" value="1"/>
</dbReference>
<feature type="transmembrane region" description="Helical" evidence="3">
    <location>
        <begin position="89"/>
        <end position="109"/>
    </location>
</feature>